<comment type="caution">
    <text evidence="3">The sequence shown here is derived from an EMBL/GenBank/DDBJ whole genome shotgun (WGS) entry which is preliminary data.</text>
</comment>
<evidence type="ECO:0008006" key="5">
    <source>
        <dbReference type="Google" id="ProtNLM"/>
    </source>
</evidence>
<feature type="transmembrane region" description="Helical" evidence="2">
    <location>
        <begin position="168"/>
        <end position="201"/>
    </location>
</feature>
<reference evidence="3" key="1">
    <citation type="journal article" date="2021" name="PeerJ">
        <title>Extensive microbial diversity within the chicken gut microbiome revealed by metagenomics and culture.</title>
        <authorList>
            <person name="Gilroy R."/>
            <person name="Ravi A."/>
            <person name="Getino M."/>
            <person name="Pursley I."/>
            <person name="Horton D.L."/>
            <person name="Alikhan N.F."/>
            <person name="Baker D."/>
            <person name="Gharbi K."/>
            <person name="Hall N."/>
            <person name="Watson M."/>
            <person name="Adriaenssens E.M."/>
            <person name="Foster-Nyarko E."/>
            <person name="Jarju S."/>
            <person name="Secka A."/>
            <person name="Antonio M."/>
            <person name="Oren A."/>
            <person name="Chaudhuri R.R."/>
            <person name="La Ragione R."/>
            <person name="Hildebrand F."/>
            <person name="Pallen M.J."/>
        </authorList>
    </citation>
    <scope>NUCLEOTIDE SEQUENCE</scope>
    <source>
        <strain evidence="3">CHK130-7132</strain>
    </source>
</reference>
<proteinExistence type="predicted"/>
<keyword evidence="2" id="KW-0812">Transmembrane</keyword>
<feature type="transmembrane region" description="Helical" evidence="2">
    <location>
        <begin position="70"/>
        <end position="98"/>
    </location>
</feature>
<evidence type="ECO:0000256" key="1">
    <source>
        <dbReference type="SAM" id="MobiDB-lite"/>
    </source>
</evidence>
<reference evidence="3" key="2">
    <citation type="submission" date="2021-04" db="EMBL/GenBank/DDBJ databases">
        <authorList>
            <person name="Gilroy R."/>
        </authorList>
    </citation>
    <scope>NUCLEOTIDE SEQUENCE</scope>
    <source>
        <strain evidence="3">CHK130-7132</strain>
    </source>
</reference>
<evidence type="ECO:0000256" key="2">
    <source>
        <dbReference type="SAM" id="Phobius"/>
    </source>
</evidence>
<feature type="transmembrane region" description="Helical" evidence="2">
    <location>
        <begin position="118"/>
        <end position="139"/>
    </location>
</feature>
<gene>
    <name evidence="3" type="ORF">H9932_11300</name>
</gene>
<evidence type="ECO:0000313" key="3">
    <source>
        <dbReference type="EMBL" id="HJC70240.1"/>
    </source>
</evidence>
<feature type="transmembrane region" description="Helical" evidence="2">
    <location>
        <begin position="229"/>
        <end position="259"/>
    </location>
</feature>
<dbReference type="EMBL" id="DWWC01000229">
    <property type="protein sequence ID" value="HJC70240.1"/>
    <property type="molecule type" value="Genomic_DNA"/>
</dbReference>
<sequence length="278" mass="27470">MTFPHPQSGYSPQDPYGVAPAAGGPANGAGQAPGPAGPSAAPTGPAAGTDLGADLGAALRFAGRALLRNALVLLGAGLLYSAVMAAVIAGAVTGFVVLLVGAAEAAPSTPNEPTAVEILLLIAMSLAIVVVAMVFGMLWQSGAARAAGVVLEGGRPSFGQALIGPGRILATALLVLVITAVGSLLLYLPGIIAAVVLMYAIPAAVRGASPVAALTESFALARANLGTTIVGYLVCMVASYLGGLIVIGIIAVIPFAILFQMGLYERLNGRQLPEPAGA</sequence>
<name>A0A9D2TH95_9MICO</name>
<feature type="compositionally biased region" description="Low complexity" evidence="1">
    <location>
        <begin position="19"/>
        <end position="45"/>
    </location>
</feature>
<keyword evidence="2" id="KW-0472">Membrane</keyword>
<protein>
    <recommendedName>
        <fullName evidence="5">Integral membrane protein</fullName>
    </recommendedName>
</protein>
<dbReference type="AlphaFoldDB" id="A0A9D2TH95"/>
<accession>A0A9D2TH95</accession>
<dbReference type="Proteomes" id="UP000823854">
    <property type="component" value="Unassembled WGS sequence"/>
</dbReference>
<keyword evidence="2" id="KW-1133">Transmembrane helix</keyword>
<feature type="region of interest" description="Disordered" evidence="1">
    <location>
        <begin position="1"/>
        <end position="45"/>
    </location>
</feature>
<organism evidence="3 4">
    <name type="scientific">Candidatus Brachybacterium intestinipullorum</name>
    <dbReference type="NCBI Taxonomy" id="2838512"/>
    <lineage>
        <taxon>Bacteria</taxon>
        <taxon>Bacillati</taxon>
        <taxon>Actinomycetota</taxon>
        <taxon>Actinomycetes</taxon>
        <taxon>Micrococcales</taxon>
        <taxon>Dermabacteraceae</taxon>
        <taxon>Brachybacterium</taxon>
    </lineage>
</organism>
<evidence type="ECO:0000313" key="4">
    <source>
        <dbReference type="Proteomes" id="UP000823854"/>
    </source>
</evidence>